<evidence type="ECO:0000313" key="3">
    <source>
        <dbReference type="Proteomes" id="UP000298663"/>
    </source>
</evidence>
<proteinExistence type="predicted"/>
<dbReference type="Proteomes" id="UP000298663">
    <property type="component" value="Unassembled WGS sequence"/>
</dbReference>
<protein>
    <submittedName>
        <fullName evidence="2">Uncharacterized protein</fullName>
    </submittedName>
</protein>
<dbReference type="EMBL" id="AZBU02000004">
    <property type="protein sequence ID" value="TKR80784.1"/>
    <property type="molecule type" value="Genomic_DNA"/>
</dbReference>
<name>A0A4U5NDI3_STECR</name>
<sequence length="131" mass="14946">MNSEEKRRRFKHAKQEPFCLGLGKIRFHWTPLSGQYPHAIHPRSGSEHRKEKVELEKMTRKRKLKDEFPNDKLILSVSVIADIDQCPQTPPPERQAPPYEEPPTLSLTSHAKTSAPSGTHDLYQAAVPTDV</sequence>
<reference evidence="2 3" key="2">
    <citation type="journal article" date="2019" name="G3 (Bethesda)">
        <title>Hybrid Assembly of the Genome of the Entomopathogenic Nematode Steinernema carpocapsae Identifies the X-Chromosome.</title>
        <authorList>
            <person name="Serra L."/>
            <person name="Macchietto M."/>
            <person name="Macias-Munoz A."/>
            <person name="McGill C.J."/>
            <person name="Rodriguez I.M."/>
            <person name="Rodriguez B."/>
            <person name="Murad R."/>
            <person name="Mortazavi A."/>
        </authorList>
    </citation>
    <scope>NUCLEOTIDE SEQUENCE [LARGE SCALE GENOMIC DNA]</scope>
    <source>
        <strain evidence="2 3">ALL</strain>
    </source>
</reference>
<feature type="region of interest" description="Disordered" evidence="1">
    <location>
        <begin position="84"/>
        <end position="131"/>
    </location>
</feature>
<reference evidence="2 3" key="1">
    <citation type="journal article" date="2015" name="Genome Biol.">
        <title>Comparative genomics of Steinernema reveals deeply conserved gene regulatory networks.</title>
        <authorList>
            <person name="Dillman A.R."/>
            <person name="Macchietto M."/>
            <person name="Porter C.F."/>
            <person name="Rogers A."/>
            <person name="Williams B."/>
            <person name="Antoshechkin I."/>
            <person name="Lee M.M."/>
            <person name="Goodwin Z."/>
            <person name="Lu X."/>
            <person name="Lewis E.E."/>
            <person name="Goodrich-Blair H."/>
            <person name="Stock S.P."/>
            <person name="Adams B.J."/>
            <person name="Sternberg P.W."/>
            <person name="Mortazavi A."/>
        </authorList>
    </citation>
    <scope>NUCLEOTIDE SEQUENCE [LARGE SCALE GENOMIC DNA]</scope>
    <source>
        <strain evidence="2 3">ALL</strain>
    </source>
</reference>
<feature type="compositionally biased region" description="Polar residues" evidence="1">
    <location>
        <begin position="105"/>
        <end position="117"/>
    </location>
</feature>
<evidence type="ECO:0000256" key="1">
    <source>
        <dbReference type="SAM" id="MobiDB-lite"/>
    </source>
</evidence>
<dbReference type="AlphaFoldDB" id="A0A4U5NDI3"/>
<comment type="caution">
    <text evidence="2">The sequence shown here is derived from an EMBL/GenBank/DDBJ whole genome shotgun (WGS) entry which is preliminary data.</text>
</comment>
<organism evidence="2 3">
    <name type="scientific">Steinernema carpocapsae</name>
    <name type="common">Entomopathogenic nematode</name>
    <dbReference type="NCBI Taxonomy" id="34508"/>
    <lineage>
        <taxon>Eukaryota</taxon>
        <taxon>Metazoa</taxon>
        <taxon>Ecdysozoa</taxon>
        <taxon>Nematoda</taxon>
        <taxon>Chromadorea</taxon>
        <taxon>Rhabditida</taxon>
        <taxon>Tylenchina</taxon>
        <taxon>Panagrolaimomorpha</taxon>
        <taxon>Strongyloidoidea</taxon>
        <taxon>Steinernematidae</taxon>
        <taxon>Steinernema</taxon>
    </lineage>
</organism>
<gene>
    <name evidence="2" type="ORF">L596_014793</name>
</gene>
<keyword evidence="3" id="KW-1185">Reference proteome</keyword>
<accession>A0A4U5NDI3</accession>
<evidence type="ECO:0000313" key="2">
    <source>
        <dbReference type="EMBL" id="TKR80784.1"/>
    </source>
</evidence>
<feature type="compositionally biased region" description="Pro residues" evidence="1">
    <location>
        <begin position="88"/>
        <end position="101"/>
    </location>
</feature>